<feature type="transmembrane region" description="Helical" evidence="5">
    <location>
        <begin position="464"/>
        <end position="483"/>
    </location>
</feature>
<feature type="transmembrane region" description="Helical" evidence="5">
    <location>
        <begin position="424"/>
        <end position="452"/>
    </location>
</feature>
<feature type="transmembrane region" description="Helical" evidence="5">
    <location>
        <begin position="146"/>
        <end position="168"/>
    </location>
</feature>
<keyword evidence="3 5" id="KW-1133">Transmembrane helix</keyword>
<feature type="transmembrane region" description="Helical" evidence="5">
    <location>
        <begin position="321"/>
        <end position="341"/>
    </location>
</feature>
<dbReference type="AlphaFoldDB" id="A0A9W3A5A3"/>
<dbReference type="RefSeq" id="XP_055882466.1">
    <property type="nucleotide sequence ID" value="XM_056026491.1"/>
</dbReference>
<evidence type="ECO:0000256" key="2">
    <source>
        <dbReference type="ARBA" id="ARBA00022692"/>
    </source>
</evidence>
<dbReference type="RefSeq" id="XP_055882492.1">
    <property type="nucleotide sequence ID" value="XM_056026517.1"/>
</dbReference>
<evidence type="ECO:0000256" key="3">
    <source>
        <dbReference type="ARBA" id="ARBA00022989"/>
    </source>
</evidence>
<dbReference type="RefSeq" id="XP_055882456.1">
    <property type="nucleotide sequence ID" value="XM_056026481.1"/>
</dbReference>
<feature type="transmembrane region" description="Helical" evidence="5">
    <location>
        <begin position="112"/>
        <end position="134"/>
    </location>
</feature>
<feature type="transmembrane region" description="Helical" evidence="5">
    <location>
        <begin position="82"/>
        <end position="105"/>
    </location>
</feature>
<evidence type="ECO:0000313" key="12">
    <source>
        <dbReference type="RefSeq" id="XP_055882475.1"/>
    </source>
</evidence>
<keyword evidence="4 5" id="KW-0472">Membrane</keyword>
<dbReference type="InterPro" id="IPR051832">
    <property type="entry name" value="mTOR-Rac_regulators"/>
</dbReference>
<evidence type="ECO:0000313" key="7">
    <source>
        <dbReference type="Proteomes" id="UP001165740"/>
    </source>
</evidence>
<dbReference type="GO" id="GO:0016020">
    <property type="term" value="C:membrane"/>
    <property type="evidence" value="ECO:0007669"/>
    <property type="project" value="UniProtKB-SubCell"/>
</dbReference>
<dbReference type="Pfam" id="PF00610">
    <property type="entry name" value="DEP"/>
    <property type="match status" value="1"/>
</dbReference>
<dbReference type="Proteomes" id="UP001165740">
    <property type="component" value="Chromosome 1"/>
</dbReference>
<dbReference type="GO" id="GO:0055085">
    <property type="term" value="P:transmembrane transport"/>
    <property type="evidence" value="ECO:0007669"/>
    <property type="project" value="InterPro"/>
</dbReference>
<feature type="transmembrane region" description="Helical" evidence="5">
    <location>
        <begin position="292"/>
        <end position="312"/>
    </location>
</feature>
<feature type="transmembrane region" description="Helical" evidence="5">
    <location>
        <begin position="226"/>
        <end position="244"/>
    </location>
</feature>
<feature type="transmembrane region" description="Helical" evidence="5">
    <location>
        <begin position="393"/>
        <end position="412"/>
    </location>
</feature>
<dbReference type="RefSeq" id="XP_055882449.1">
    <property type="nucleotide sequence ID" value="XM_056026474.1"/>
</dbReference>
<evidence type="ECO:0000313" key="9">
    <source>
        <dbReference type="RefSeq" id="XP_055882456.1"/>
    </source>
</evidence>
<evidence type="ECO:0000259" key="6">
    <source>
        <dbReference type="PROSITE" id="PS50186"/>
    </source>
</evidence>
<evidence type="ECO:0000313" key="10">
    <source>
        <dbReference type="RefSeq" id="XP_055882463.1"/>
    </source>
</evidence>
<comment type="subcellular location">
    <subcellularLocation>
        <location evidence="1">Membrane</location>
        <topology evidence="1">Multi-pass membrane protein</topology>
    </subcellularLocation>
</comment>
<sequence length="903" mass="101870">MNESSDFHDVFTSSDDSDVSYDNLLRAISKCFVVIVGSYIAGRVGLITPTQSSGIGTFVSKFCLPALLFKSMLELKFSEVNWLFLLGILIAKVFLFVLVGLITLLVKRPMNLGYAAIFGIFTTQSNDFALGYPIVQALYGKTHPDFLKYLYLIAPISLVLINPIGFTLMELHKYKSVEEESSSKLKTAVLHVVKGVLLNPIVFMTAIGVIGNFIFAGSIPGYLDDILTMLGDAYNASALFYLGLSMVGKVRSQLGIGILVPLSLITAKTLFLPLITWEVVGWMENGNISTSYSMYAFLYGTFPTAPSVFLYASDYGIAQDVIATALVLGTFLSAPLMFVSAKMVTLIVNTGTAYKNVLSETSFDVSIISIVCSVWVVGLFVASGKWKRVPHRFTMAFIFSHILSCIGMITFYCNGETANWFHYPIIICLLVGVFSTRCWTAAMAIALCLLHVRSLCYVLRKQIWFYFIGFGIPVLSTGVLFLIGSHNMKDAIDPAFHYGTLQACFSLVILLFCLLVTLFSLIWWQRQEKQIVYQRLDSQRHSSTNSCIPITNTNGENVDSAENTFDEKPPLIDSLIESKGSSVQVSDDSFKDATETNVKRKHYHSYSEEHTLKKAASIEDLFPYNSNFSDDVFTEYESSGADAMESVSERTCLLNQCSNEQRYVCMDRLRSYTATSLVNGDSPQEEEPKTVRELNKEEYQTAHHLILLLILLLSMFTGLFLCAWKVFHSEPTGIYVEIEFLDSFFNYGQGLFVLMVFGFDTKLVFSPIVRRQISKYRIVYAIYVRLRRLFFGAEVLRLPKLNDLDAPTKQTCQQFTDYHKENCIRDIVRDRRFRYQTFKKVFTGTALCDWLMRVGLASDRSEAVSYGRHLVLGRVITHLTSEHNFHDAPYFYKFLDTFDYVSC</sequence>
<dbReference type="SMART" id="SM00049">
    <property type="entry name" value="DEP"/>
    <property type="match status" value="1"/>
</dbReference>
<evidence type="ECO:0000313" key="14">
    <source>
        <dbReference type="RefSeq" id="XP_055882492.1"/>
    </source>
</evidence>
<keyword evidence="7" id="KW-1185">Reference proteome</keyword>
<dbReference type="RefSeq" id="XP_055882463.1">
    <property type="nucleotide sequence ID" value="XM_056026488.1"/>
</dbReference>
<dbReference type="OMA" id="RISMCRR"/>
<feature type="transmembrane region" description="Helical" evidence="5">
    <location>
        <begin position="747"/>
        <end position="765"/>
    </location>
</feature>
<reference evidence="8 9" key="1">
    <citation type="submission" date="2025-04" db="UniProtKB">
        <authorList>
            <consortium name="RefSeq"/>
        </authorList>
    </citation>
    <scope>IDENTIFICATION</scope>
</reference>
<dbReference type="Pfam" id="PF03547">
    <property type="entry name" value="Mem_trans"/>
    <property type="match status" value="1"/>
</dbReference>
<feature type="transmembrane region" description="Helical" evidence="5">
    <location>
        <begin position="361"/>
        <end position="381"/>
    </location>
</feature>
<dbReference type="PROSITE" id="PS50186">
    <property type="entry name" value="DEP"/>
    <property type="match status" value="1"/>
</dbReference>
<dbReference type="InterPro" id="IPR037368">
    <property type="entry name" value="GPR155_DEP"/>
</dbReference>
<proteinExistence type="predicted"/>
<dbReference type="CDD" id="cd04443">
    <property type="entry name" value="DEP_GPR155"/>
    <property type="match status" value="1"/>
</dbReference>
<dbReference type="OrthoDB" id="2133778at2759"/>
<keyword evidence="2 5" id="KW-0812">Transmembrane</keyword>
<evidence type="ECO:0000313" key="13">
    <source>
        <dbReference type="RefSeq" id="XP_055882483.1"/>
    </source>
</evidence>
<feature type="transmembrane region" description="Helical" evidence="5">
    <location>
        <begin position="256"/>
        <end position="280"/>
    </location>
</feature>
<dbReference type="PANTHER" id="PTHR22829">
    <property type="entry name" value="DEP DOMAIN PROTEIN"/>
    <property type="match status" value="1"/>
</dbReference>
<dbReference type="GO" id="GO:0035556">
    <property type="term" value="P:intracellular signal transduction"/>
    <property type="evidence" value="ECO:0007669"/>
    <property type="project" value="InterPro"/>
</dbReference>
<organism evidence="7 9">
    <name type="scientific">Biomphalaria glabrata</name>
    <name type="common">Bloodfluke planorb</name>
    <name type="synonym">Freshwater snail</name>
    <dbReference type="NCBI Taxonomy" id="6526"/>
    <lineage>
        <taxon>Eukaryota</taxon>
        <taxon>Metazoa</taxon>
        <taxon>Spiralia</taxon>
        <taxon>Lophotrochozoa</taxon>
        <taxon>Mollusca</taxon>
        <taxon>Gastropoda</taxon>
        <taxon>Heterobranchia</taxon>
        <taxon>Euthyneura</taxon>
        <taxon>Panpulmonata</taxon>
        <taxon>Hygrophila</taxon>
        <taxon>Lymnaeoidea</taxon>
        <taxon>Planorbidae</taxon>
        <taxon>Biomphalaria</taxon>
    </lineage>
</organism>
<protein>
    <submittedName>
        <fullName evidence="8 9">Integral membrane protein GPR155-like isoform X1</fullName>
    </submittedName>
</protein>
<dbReference type="GO" id="GO:0030514">
    <property type="term" value="P:negative regulation of BMP signaling pathway"/>
    <property type="evidence" value="ECO:0007669"/>
    <property type="project" value="TreeGrafter"/>
</dbReference>
<feature type="transmembrane region" description="Helical" evidence="5">
    <location>
        <begin position="705"/>
        <end position="727"/>
    </location>
</feature>
<feature type="transmembrane region" description="Helical" evidence="5">
    <location>
        <begin position="189"/>
        <end position="214"/>
    </location>
</feature>
<dbReference type="RefSeq" id="XP_055882475.1">
    <property type="nucleotide sequence ID" value="XM_056026500.1"/>
</dbReference>
<dbReference type="InterPro" id="IPR004776">
    <property type="entry name" value="Mem_transp_PIN-like"/>
</dbReference>
<evidence type="ECO:0000313" key="11">
    <source>
        <dbReference type="RefSeq" id="XP_055882466.1"/>
    </source>
</evidence>
<dbReference type="Gene3D" id="1.10.10.10">
    <property type="entry name" value="Winged helix-like DNA-binding domain superfamily/Winged helix DNA-binding domain"/>
    <property type="match status" value="1"/>
</dbReference>
<evidence type="ECO:0000313" key="8">
    <source>
        <dbReference type="RefSeq" id="XP_055882449.1"/>
    </source>
</evidence>
<evidence type="ECO:0000256" key="4">
    <source>
        <dbReference type="ARBA" id="ARBA00023136"/>
    </source>
</evidence>
<dbReference type="InterPro" id="IPR036390">
    <property type="entry name" value="WH_DNA-bd_sf"/>
</dbReference>
<feature type="transmembrane region" description="Helical" evidence="5">
    <location>
        <begin position="495"/>
        <end position="524"/>
    </location>
</feature>
<dbReference type="InterPro" id="IPR036388">
    <property type="entry name" value="WH-like_DNA-bd_sf"/>
</dbReference>
<dbReference type="InterPro" id="IPR000591">
    <property type="entry name" value="DEP_dom"/>
</dbReference>
<dbReference type="PANTHER" id="PTHR22829:SF5">
    <property type="entry name" value="INTEGRAL MEMBRANE PROTEIN GPR155"/>
    <property type="match status" value="1"/>
</dbReference>
<feature type="domain" description="DEP" evidence="6">
    <location>
        <begin position="828"/>
        <end position="896"/>
    </location>
</feature>
<name>A0A9W3A5A3_BIOGL</name>
<dbReference type="SUPFAM" id="SSF46785">
    <property type="entry name" value="Winged helix' DNA-binding domain"/>
    <property type="match status" value="1"/>
</dbReference>
<accession>A0A9W3A5A3</accession>
<evidence type="ECO:0000256" key="1">
    <source>
        <dbReference type="ARBA" id="ARBA00004141"/>
    </source>
</evidence>
<gene>
    <name evidence="8 9 10 11 12 13 14" type="primary">LOC106058134</name>
</gene>
<evidence type="ECO:0000256" key="5">
    <source>
        <dbReference type="SAM" id="Phobius"/>
    </source>
</evidence>
<dbReference type="RefSeq" id="XP_055882483.1">
    <property type="nucleotide sequence ID" value="XM_056026508.1"/>
</dbReference>
<dbReference type="GeneID" id="106058134"/>